<dbReference type="Gene3D" id="1.10.30.50">
    <property type="match status" value="1"/>
</dbReference>
<reference evidence="1" key="1">
    <citation type="journal article" date="2020" name="Nature">
        <title>Giant virus diversity and host interactions through global metagenomics.</title>
        <authorList>
            <person name="Schulz F."/>
            <person name="Roux S."/>
            <person name="Paez-Espino D."/>
            <person name="Jungbluth S."/>
            <person name="Walsh D.A."/>
            <person name="Denef V.J."/>
            <person name="McMahon K.D."/>
            <person name="Konstantinidis K.T."/>
            <person name="Eloe-Fadrosh E.A."/>
            <person name="Kyrpides N.C."/>
            <person name="Woyke T."/>
        </authorList>
    </citation>
    <scope>NUCLEOTIDE SEQUENCE</scope>
    <source>
        <strain evidence="1">GVMAG-S-1103017-68</strain>
    </source>
</reference>
<name>A0A6C0KFB0_9ZZZZ</name>
<dbReference type="EMBL" id="MN740855">
    <property type="protein sequence ID" value="QHU15370.1"/>
    <property type="molecule type" value="Genomic_DNA"/>
</dbReference>
<protein>
    <recommendedName>
        <fullName evidence="2">HNH endonuclease</fullName>
    </recommendedName>
</protein>
<evidence type="ECO:0008006" key="2">
    <source>
        <dbReference type="Google" id="ProtNLM"/>
    </source>
</evidence>
<evidence type="ECO:0000313" key="1">
    <source>
        <dbReference type="EMBL" id="QHU15370.1"/>
    </source>
</evidence>
<accession>A0A6C0KFB0</accession>
<dbReference type="AlphaFoldDB" id="A0A6C0KFB0"/>
<organism evidence="1">
    <name type="scientific">viral metagenome</name>
    <dbReference type="NCBI Taxonomy" id="1070528"/>
    <lineage>
        <taxon>unclassified sequences</taxon>
        <taxon>metagenomes</taxon>
        <taxon>organismal metagenomes</taxon>
    </lineage>
</organism>
<sequence length="120" mass="13505">MGRPTFTQAQRAAVSAKTGNKCFHCGRELASGWHVDHHPVPFRDIEDNVCCWGVTDPVACDNLKPSCPSCNTSHRYEPPGRWYFCDRTQCVLLRTTRIHLCWAGLWATTAGILLWTARAC</sequence>
<proteinExistence type="predicted"/>